<feature type="active site" description="Nucleophile" evidence="5">
    <location>
        <position position="14"/>
    </location>
</feature>
<dbReference type="Proteomes" id="UP000294562">
    <property type="component" value="Unassembled WGS sequence"/>
</dbReference>
<dbReference type="EC" id="3.1.3.48" evidence="2"/>
<evidence type="ECO:0000313" key="8">
    <source>
        <dbReference type="Proteomes" id="UP000294562"/>
    </source>
</evidence>
<dbReference type="InterPro" id="IPR036196">
    <property type="entry name" value="Ptyr_pPase_sf"/>
</dbReference>
<feature type="active site" description="Proton donor" evidence="5">
    <location>
        <position position="125"/>
    </location>
</feature>
<dbReference type="GO" id="GO:0004725">
    <property type="term" value="F:protein tyrosine phosphatase activity"/>
    <property type="evidence" value="ECO:0007669"/>
    <property type="project" value="UniProtKB-EC"/>
</dbReference>
<dbReference type="Gene3D" id="3.40.50.2300">
    <property type="match status" value="1"/>
</dbReference>
<dbReference type="InterPro" id="IPR023485">
    <property type="entry name" value="Ptyr_pPase"/>
</dbReference>
<dbReference type="AlphaFoldDB" id="A0A4R6AJ57"/>
<dbReference type="RefSeq" id="WP_133344666.1">
    <property type="nucleotide sequence ID" value="NZ_SMZO01000092.1"/>
</dbReference>
<dbReference type="Pfam" id="PF01451">
    <property type="entry name" value="LMWPc"/>
    <property type="match status" value="1"/>
</dbReference>
<protein>
    <recommendedName>
        <fullName evidence="2">protein-tyrosine-phosphatase</fullName>
        <ecNumber evidence="2">3.1.3.48</ecNumber>
    </recommendedName>
</protein>
<keyword evidence="4" id="KW-0904">Protein phosphatase</keyword>
<evidence type="ECO:0000256" key="4">
    <source>
        <dbReference type="ARBA" id="ARBA00022912"/>
    </source>
</evidence>
<dbReference type="SUPFAM" id="SSF52788">
    <property type="entry name" value="Phosphotyrosine protein phosphatases I"/>
    <property type="match status" value="1"/>
</dbReference>
<accession>A0A4R6AJ57</accession>
<evidence type="ECO:0000313" key="7">
    <source>
        <dbReference type="EMBL" id="TDL81746.1"/>
    </source>
</evidence>
<evidence type="ECO:0000256" key="2">
    <source>
        <dbReference type="ARBA" id="ARBA00013064"/>
    </source>
</evidence>
<proteinExistence type="inferred from homology"/>
<evidence type="ECO:0000256" key="1">
    <source>
        <dbReference type="ARBA" id="ARBA00011063"/>
    </source>
</evidence>
<dbReference type="PRINTS" id="PR00719">
    <property type="entry name" value="LMWPTPASE"/>
</dbReference>
<dbReference type="EMBL" id="SMZO01000092">
    <property type="protein sequence ID" value="TDL81746.1"/>
    <property type="molecule type" value="Genomic_DNA"/>
</dbReference>
<evidence type="ECO:0000256" key="3">
    <source>
        <dbReference type="ARBA" id="ARBA00022801"/>
    </source>
</evidence>
<feature type="active site" evidence="5">
    <location>
        <position position="20"/>
    </location>
</feature>
<name>A0A4R6AJ57_9RHOB</name>
<gene>
    <name evidence="7" type="ORF">E2L05_19680</name>
</gene>
<comment type="similarity">
    <text evidence="1">Belongs to the low molecular weight phosphotyrosine protein phosphatase family.</text>
</comment>
<evidence type="ECO:0000256" key="5">
    <source>
        <dbReference type="PIRSR" id="PIRSR617867-1"/>
    </source>
</evidence>
<dbReference type="InterPro" id="IPR017867">
    <property type="entry name" value="Tyr_phospatase_low_mol_wt"/>
</dbReference>
<keyword evidence="8" id="KW-1185">Reference proteome</keyword>
<dbReference type="OrthoDB" id="9784339at2"/>
<dbReference type="InterPro" id="IPR050438">
    <property type="entry name" value="LMW_PTPase"/>
</dbReference>
<dbReference type="SMART" id="SM00226">
    <property type="entry name" value="LMWPc"/>
    <property type="match status" value="1"/>
</dbReference>
<evidence type="ECO:0000259" key="6">
    <source>
        <dbReference type="SMART" id="SM00226"/>
    </source>
</evidence>
<comment type="caution">
    <text evidence="7">The sequence shown here is derived from an EMBL/GenBank/DDBJ whole genome shotgun (WGS) entry which is preliminary data.</text>
</comment>
<dbReference type="PANTHER" id="PTHR11717">
    <property type="entry name" value="LOW MOLECULAR WEIGHT PROTEIN TYROSINE PHOSPHATASE"/>
    <property type="match status" value="1"/>
</dbReference>
<dbReference type="CDD" id="cd16343">
    <property type="entry name" value="LMWPTP"/>
    <property type="match status" value="1"/>
</dbReference>
<organism evidence="7 8">
    <name type="scientific">Meridianimarinicoccus aquatilis</name>
    <dbReference type="NCBI Taxonomy" id="2552766"/>
    <lineage>
        <taxon>Bacteria</taxon>
        <taxon>Pseudomonadati</taxon>
        <taxon>Pseudomonadota</taxon>
        <taxon>Alphaproteobacteria</taxon>
        <taxon>Rhodobacterales</taxon>
        <taxon>Paracoccaceae</taxon>
        <taxon>Meridianimarinicoccus</taxon>
    </lineage>
</organism>
<reference evidence="7 8" key="1">
    <citation type="submission" date="2019-03" db="EMBL/GenBank/DDBJ databases">
        <title>Rhodobacteraceae bacterium SM1902, a new member of the family Rhodobacteraceae isolated from Yantai.</title>
        <authorList>
            <person name="Sun Y."/>
        </authorList>
    </citation>
    <scope>NUCLEOTIDE SEQUENCE [LARGE SCALE GENOMIC DNA]</scope>
    <source>
        <strain evidence="7 8">SM1902</strain>
    </source>
</reference>
<dbReference type="PANTHER" id="PTHR11717:SF7">
    <property type="entry name" value="LOW MOLECULAR WEIGHT PHOSPHOTYROSINE PROTEIN PHOSPHATASE"/>
    <property type="match status" value="1"/>
</dbReference>
<keyword evidence="3" id="KW-0378">Hydrolase</keyword>
<feature type="domain" description="Phosphotyrosine protein phosphatase I" evidence="6">
    <location>
        <begin position="8"/>
        <end position="149"/>
    </location>
</feature>
<sequence length="154" mass="16483">MTHPTTSPRIVFVCLGNICRSPTAEAVMRALAPSWEIDSAGTGGWHVGAPPHPKAVKAGAARGYDLASLRARKVRASDFRDFDLIVAMDEANRADLEAIRPSGLSTPVRRLLSYAPETGVRDVPDPYYTGGFDDTLDLVEAGCRGLLRDVSSSA</sequence>